<evidence type="ECO:0000256" key="14">
    <source>
        <dbReference type="ARBA" id="ARBA00060142"/>
    </source>
</evidence>
<evidence type="ECO:0000256" key="15">
    <source>
        <dbReference type="ARBA" id="ARBA00069283"/>
    </source>
</evidence>
<keyword evidence="5" id="KW-0677">Repeat</keyword>
<dbReference type="GO" id="GO:0000978">
    <property type="term" value="F:RNA polymerase II cis-regulatory region sequence-specific DNA binding"/>
    <property type="evidence" value="ECO:0007669"/>
    <property type="project" value="TreeGrafter"/>
</dbReference>
<evidence type="ECO:0000256" key="5">
    <source>
        <dbReference type="ARBA" id="ARBA00022737"/>
    </source>
</evidence>
<evidence type="ECO:0000256" key="17">
    <source>
        <dbReference type="PROSITE-ProRule" id="PRU00042"/>
    </source>
</evidence>
<feature type="compositionally biased region" description="Polar residues" evidence="18">
    <location>
        <begin position="736"/>
        <end position="748"/>
    </location>
</feature>
<name>G3HWS0_CRIGR</name>
<dbReference type="GlyGen" id="G3HWS0">
    <property type="glycosylation" value="5 sites"/>
</dbReference>
<dbReference type="FunFam" id="3.30.160.60:FF:000556">
    <property type="entry name" value="sal-like protein 2 isoform X2"/>
    <property type="match status" value="1"/>
</dbReference>
<proteinExistence type="inferred from homology"/>
<dbReference type="GO" id="GO:0005634">
    <property type="term" value="C:nucleus"/>
    <property type="evidence" value="ECO:0007669"/>
    <property type="project" value="UniProtKB-SubCell"/>
</dbReference>
<keyword evidence="10" id="KW-0238">DNA-binding</keyword>
<feature type="domain" description="C2H2-type" evidence="19">
    <location>
        <begin position="911"/>
        <end position="938"/>
    </location>
</feature>
<evidence type="ECO:0000256" key="13">
    <source>
        <dbReference type="ARBA" id="ARBA00038474"/>
    </source>
</evidence>
<feature type="region of interest" description="Disordered" evidence="18">
    <location>
        <begin position="718"/>
        <end position="890"/>
    </location>
</feature>
<dbReference type="PANTHER" id="PTHR23233:SF15">
    <property type="entry name" value="SAL-LIKE PROTEIN 2"/>
    <property type="match status" value="1"/>
</dbReference>
<dbReference type="PROSITE" id="PS00028">
    <property type="entry name" value="ZINC_FINGER_C2H2_1"/>
    <property type="match status" value="6"/>
</dbReference>
<dbReference type="FunCoup" id="G3HWS0">
    <property type="interactions" value="611"/>
</dbReference>
<evidence type="ECO:0000256" key="8">
    <source>
        <dbReference type="ARBA" id="ARBA00022843"/>
    </source>
</evidence>
<keyword evidence="4" id="KW-0479">Metal-binding</keyword>
<comment type="similarity">
    <text evidence="13">Belongs to the sal C2H2-type zinc-finger protein family.</text>
</comment>
<comment type="subcellular location">
    <subcellularLocation>
        <location evidence="1">Nucleus</location>
    </subcellularLocation>
</comment>
<keyword evidence="11" id="KW-0804">Transcription</keyword>
<dbReference type="PANTHER" id="PTHR23233">
    <property type="entry name" value="SAL-LIKE PROTEIN"/>
    <property type="match status" value="1"/>
</dbReference>
<evidence type="ECO:0000256" key="9">
    <source>
        <dbReference type="ARBA" id="ARBA00023015"/>
    </source>
</evidence>
<evidence type="ECO:0000256" key="2">
    <source>
        <dbReference type="ARBA" id="ARBA00022499"/>
    </source>
</evidence>
<dbReference type="InterPro" id="IPR013087">
    <property type="entry name" value="Znf_C2H2_type"/>
</dbReference>
<keyword evidence="3" id="KW-0597">Phosphoprotein</keyword>
<reference evidence="21" key="1">
    <citation type="journal article" date="2011" name="Nat. Biotechnol.">
        <title>The genomic sequence of the Chinese hamster ovary (CHO)-K1 cell line.</title>
        <authorList>
            <person name="Xu X."/>
            <person name="Nagarajan H."/>
            <person name="Lewis N.E."/>
            <person name="Pan S."/>
            <person name="Cai Z."/>
            <person name="Liu X."/>
            <person name="Chen W."/>
            <person name="Xie M."/>
            <person name="Wang W."/>
            <person name="Hammond S."/>
            <person name="Andersen M.R."/>
            <person name="Neff N."/>
            <person name="Passarelli B."/>
            <person name="Koh W."/>
            <person name="Fan H.C."/>
            <person name="Wang J."/>
            <person name="Gui Y."/>
            <person name="Lee K.H."/>
            <person name="Betenbaugh M.J."/>
            <person name="Quake S.R."/>
            <person name="Famili I."/>
            <person name="Palsson B.O."/>
            <person name="Wang J."/>
        </authorList>
    </citation>
    <scope>NUCLEOTIDE SEQUENCE [LARGE SCALE GENOMIC DNA]</scope>
    <source>
        <strain evidence="21">CHO K1 cell line</strain>
    </source>
</reference>
<comment type="function">
    <text evidence="14">Probable transcription factor that plays a role in eye development before, during, and after optic fissure closure.</text>
</comment>
<feature type="region of interest" description="Disordered" evidence="18">
    <location>
        <begin position="96"/>
        <end position="122"/>
    </location>
</feature>
<dbReference type="GO" id="GO:0000981">
    <property type="term" value="F:DNA-binding transcription factor activity, RNA polymerase II-specific"/>
    <property type="evidence" value="ECO:0007669"/>
    <property type="project" value="TreeGrafter"/>
</dbReference>
<dbReference type="EMBL" id="JH000837">
    <property type="protein sequence ID" value="EGW08431.1"/>
    <property type="molecule type" value="Genomic_DNA"/>
</dbReference>
<dbReference type="GO" id="GO:0048731">
    <property type="term" value="P:system development"/>
    <property type="evidence" value="ECO:0007669"/>
    <property type="project" value="UniProtKB-ARBA"/>
</dbReference>
<gene>
    <name evidence="20" type="ORF">I79_015418</name>
</gene>
<accession>G3HWS0</accession>
<evidence type="ECO:0000256" key="6">
    <source>
        <dbReference type="ARBA" id="ARBA00022771"/>
    </source>
</evidence>
<dbReference type="Gene3D" id="3.30.160.60">
    <property type="entry name" value="Classic Zinc Finger"/>
    <property type="match status" value="4"/>
</dbReference>
<evidence type="ECO:0000313" key="20">
    <source>
        <dbReference type="EMBL" id="EGW08431.1"/>
    </source>
</evidence>
<keyword evidence="12" id="KW-0539">Nucleus</keyword>
<organism evidence="20 21">
    <name type="scientific">Cricetulus griseus</name>
    <name type="common">Chinese hamster</name>
    <name type="synonym">Cricetulus barabensis griseus</name>
    <dbReference type="NCBI Taxonomy" id="10029"/>
    <lineage>
        <taxon>Eukaryota</taxon>
        <taxon>Metazoa</taxon>
        <taxon>Chordata</taxon>
        <taxon>Craniata</taxon>
        <taxon>Vertebrata</taxon>
        <taxon>Euteleostomi</taxon>
        <taxon>Mammalia</taxon>
        <taxon>Eutheria</taxon>
        <taxon>Euarchontoglires</taxon>
        <taxon>Glires</taxon>
        <taxon>Rodentia</taxon>
        <taxon>Myomorpha</taxon>
        <taxon>Muroidea</taxon>
        <taxon>Cricetidae</taxon>
        <taxon>Cricetinae</taxon>
        <taxon>Cricetulus</taxon>
    </lineage>
</organism>
<feature type="region of interest" description="Disordered" evidence="18">
    <location>
        <begin position="612"/>
        <end position="633"/>
    </location>
</feature>
<evidence type="ECO:0000259" key="19">
    <source>
        <dbReference type="PROSITE" id="PS50157"/>
    </source>
</evidence>
<dbReference type="Proteomes" id="UP000001075">
    <property type="component" value="Unassembled WGS sequence"/>
</dbReference>
<dbReference type="FunFam" id="3.30.160.60:FF:000574">
    <property type="entry name" value="sal-like protein 2 isoform X2"/>
    <property type="match status" value="1"/>
</dbReference>
<evidence type="ECO:0000256" key="11">
    <source>
        <dbReference type="ARBA" id="ARBA00023163"/>
    </source>
</evidence>
<evidence type="ECO:0000256" key="18">
    <source>
        <dbReference type="SAM" id="MobiDB-lite"/>
    </source>
</evidence>
<dbReference type="InterPro" id="IPR051565">
    <property type="entry name" value="Sal_C2H2-zinc-finger"/>
</dbReference>
<dbReference type="STRING" id="10029.G3HWS0"/>
<feature type="compositionally biased region" description="Low complexity" evidence="18">
    <location>
        <begin position="162"/>
        <end position="172"/>
    </location>
</feature>
<keyword evidence="8" id="KW-0832">Ubl conjugation</keyword>
<dbReference type="eggNOG" id="KOG1074">
    <property type="taxonomic scope" value="Eukaryota"/>
</dbReference>
<keyword evidence="9" id="KW-0805">Transcription regulation</keyword>
<evidence type="ECO:0000256" key="12">
    <source>
        <dbReference type="ARBA" id="ARBA00023242"/>
    </source>
</evidence>
<dbReference type="PROSITE" id="PS50157">
    <property type="entry name" value="ZINC_FINGER_C2H2_2"/>
    <property type="match status" value="7"/>
</dbReference>
<dbReference type="PaxDb" id="10029-XP_007614097.1"/>
<dbReference type="InterPro" id="IPR036236">
    <property type="entry name" value="Znf_C2H2_sf"/>
</dbReference>
<feature type="domain" description="C2H2-type" evidence="19">
    <location>
        <begin position="406"/>
        <end position="433"/>
    </location>
</feature>
<feature type="compositionally biased region" description="Acidic residues" evidence="18">
    <location>
        <begin position="804"/>
        <end position="813"/>
    </location>
</feature>
<evidence type="ECO:0000256" key="7">
    <source>
        <dbReference type="ARBA" id="ARBA00022833"/>
    </source>
</evidence>
<feature type="compositionally biased region" description="Pro residues" evidence="18">
    <location>
        <begin position="38"/>
        <end position="47"/>
    </location>
</feature>
<dbReference type="FunFam" id="3.30.160.60:FF:000215">
    <property type="entry name" value="Spalt-like transcription factor 3"/>
    <property type="match status" value="1"/>
</dbReference>
<dbReference type="FunFam" id="3.30.160.60:FF:000832">
    <property type="entry name" value="sal-like protein 2 isoform X2"/>
    <property type="match status" value="1"/>
</dbReference>
<feature type="region of interest" description="Disordered" evidence="18">
    <location>
        <begin position="1"/>
        <end position="81"/>
    </location>
</feature>
<sequence>MSRRKQRRPQQLISDSEGPGASENAFALQLLPSSAPSRSPPPLPLLPAPATADLLRSLGRWAQRPPQRRPPPTPSQTGYPLCPTHPAFHFPTAMAQETGSSSRLGGPCGEPAERGGDANEEDHPQVCAKCCAQFSDPTEFLAHQNACCTDPPVMVIVGGQENPNNSSASSAPRPEGNSVGSGHLNIPLILEELRVLQQRQIHQMQMTEQICRQVLLLGSLGQTVGAPASPSELPGTGTASSTKPLLPLFSPIKPVQTGKTLAPSSSSSSSGAEPPKQAFFHLYHPLGSQHPFSVGGVGRSHKPTPAPSPALPGSTDQLIASPHLAFPGTTGLLAAQCLGAARGLEAAASPGLLKPKNGGGELGYGEVISSLEKPGGRHKCRFCAKVFGSDSALQIHLRSHTGERPYKCNVCGNRFTTRGNLKVHFHRHREKYPHVQMNPHPVPEHLDYVITSSGLPYGMSVPPEKAEEEAATPGGAVERKPLVASTTALSATESLTLLSTGTSTAVAPGLPTFNKFVLMKAVEPKSKADENTPPGSEGSAITGVADSGTATRMQLSKLVTSLPSWALLTNHLKSTGSFPFPYVLEPLGASPSETSKLQQLVEKIDRQGAVAVASTASGAPTTSAPTPSSSSSGPNQCVICLRVLSCPRALRLHYGQHGGERPFKCKVCGRAFSTRGNLRAHFVGHKTSPAARAQNSCPICQKKFTNAVTLQQHVRMHLGGQIPNGGSTLPEGGGTAQENSSEQSTASGPGSFPQQQSQQPSPEEELSEEEDEEEEEDVTDEDSLAGRGSESGGEKAISVRGDSEEVSGAEEEVGTVGAAPTTGKEMDSNEKAAQQASLPPPPPDNLDHTQPREQGTSDVSGGMEEEAKLEGTPSPTAAVTQEGEGTSTALVEELSLPEAVKKEPGEGSSRKACDVCGQTFPTQLALEEHQKTHPKEGPLFTCVFCRQGFLDRPTLKKHMLLAHHQVPPFAPHGPQNIATLSLVPGCSSSITSPGLSPFPRKDDPAIP</sequence>
<feature type="region of interest" description="Disordered" evidence="18">
    <location>
        <begin position="291"/>
        <end position="311"/>
    </location>
</feature>
<dbReference type="SUPFAM" id="SSF57667">
    <property type="entry name" value="beta-beta-alpha zinc fingers"/>
    <property type="match status" value="3"/>
</dbReference>
<dbReference type="InParanoid" id="G3HWS0"/>
<evidence type="ECO:0000256" key="1">
    <source>
        <dbReference type="ARBA" id="ARBA00004123"/>
    </source>
</evidence>
<evidence type="ECO:0000256" key="3">
    <source>
        <dbReference type="ARBA" id="ARBA00022553"/>
    </source>
</evidence>
<evidence type="ECO:0000256" key="4">
    <source>
        <dbReference type="ARBA" id="ARBA00022723"/>
    </source>
</evidence>
<keyword evidence="6 17" id="KW-0863">Zinc-finger</keyword>
<feature type="domain" description="C2H2-type" evidence="19">
    <location>
        <begin position="695"/>
        <end position="722"/>
    </location>
</feature>
<dbReference type="AlphaFoldDB" id="G3HWS0"/>
<dbReference type="Pfam" id="PF00096">
    <property type="entry name" value="zf-C2H2"/>
    <property type="match status" value="3"/>
</dbReference>
<feature type="domain" description="C2H2-type" evidence="19">
    <location>
        <begin position="635"/>
        <end position="662"/>
    </location>
</feature>
<feature type="domain" description="C2H2-type" evidence="19">
    <location>
        <begin position="663"/>
        <end position="690"/>
    </location>
</feature>
<feature type="compositionally biased region" description="Polar residues" evidence="18">
    <location>
        <begin position="873"/>
        <end position="889"/>
    </location>
</feature>
<protein>
    <recommendedName>
        <fullName evidence="15">Sal-like protein 2</fullName>
    </recommendedName>
    <alternativeName>
        <fullName evidence="16">Zinc finger protein Spalt-2</fullName>
    </alternativeName>
</protein>
<feature type="domain" description="C2H2-type" evidence="19">
    <location>
        <begin position="940"/>
        <end position="968"/>
    </location>
</feature>
<keyword evidence="2" id="KW-1017">Isopeptide bond</keyword>
<feature type="region of interest" description="Disordered" evidence="18">
    <location>
        <begin position="227"/>
        <end position="276"/>
    </location>
</feature>
<evidence type="ECO:0000256" key="16">
    <source>
        <dbReference type="ARBA" id="ARBA00077410"/>
    </source>
</evidence>
<feature type="compositionally biased region" description="Low complexity" evidence="18">
    <location>
        <begin position="25"/>
        <end position="37"/>
    </location>
</feature>
<feature type="compositionally biased region" description="Acidic residues" evidence="18">
    <location>
        <begin position="762"/>
        <end position="783"/>
    </location>
</feature>
<dbReference type="SMART" id="SM00355">
    <property type="entry name" value="ZnF_C2H2"/>
    <property type="match status" value="7"/>
</dbReference>
<dbReference type="Pfam" id="PF13912">
    <property type="entry name" value="zf-C2H2_6"/>
    <property type="match status" value="1"/>
</dbReference>
<feature type="domain" description="C2H2-type" evidence="19">
    <location>
        <begin position="378"/>
        <end position="405"/>
    </location>
</feature>
<evidence type="ECO:0000256" key="10">
    <source>
        <dbReference type="ARBA" id="ARBA00023125"/>
    </source>
</evidence>
<keyword evidence="7" id="KW-0862">Zinc</keyword>
<feature type="compositionally biased region" description="Basic and acidic residues" evidence="18">
    <location>
        <begin position="111"/>
        <end position="122"/>
    </location>
</feature>
<feature type="region of interest" description="Disordered" evidence="18">
    <location>
        <begin position="158"/>
        <end position="180"/>
    </location>
</feature>
<evidence type="ECO:0000313" key="21">
    <source>
        <dbReference type="Proteomes" id="UP000001075"/>
    </source>
</evidence>
<dbReference type="CDD" id="cd20908">
    <property type="entry name" value="SUF4-like"/>
    <property type="match status" value="1"/>
</dbReference>
<dbReference type="GO" id="GO:0008270">
    <property type="term" value="F:zinc ion binding"/>
    <property type="evidence" value="ECO:0007669"/>
    <property type="project" value="UniProtKB-KW"/>
</dbReference>